<comment type="caution">
    <text evidence="3">The sequence shown here is derived from an EMBL/GenBank/DDBJ whole genome shotgun (WGS) entry which is preliminary data.</text>
</comment>
<dbReference type="Proteomes" id="UP000828390">
    <property type="component" value="Unassembled WGS sequence"/>
</dbReference>
<dbReference type="AlphaFoldDB" id="A0A9D4QK99"/>
<evidence type="ECO:0000313" key="3">
    <source>
        <dbReference type="EMBL" id="KAH3833565.1"/>
    </source>
</evidence>
<feature type="domain" description="Mitochondria-eating protein C-terminal" evidence="2">
    <location>
        <begin position="160"/>
        <end position="366"/>
    </location>
</feature>
<reference evidence="3" key="1">
    <citation type="journal article" date="2019" name="bioRxiv">
        <title>The Genome of the Zebra Mussel, Dreissena polymorpha: A Resource for Invasive Species Research.</title>
        <authorList>
            <person name="McCartney M.A."/>
            <person name="Auch B."/>
            <person name="Kono T."/>
            <person name="Mallez S."/>
            <person name="Zhang Y."/>
            <person name="Obille A."/>
            <person name="Becker A."/>
            <person name="Abrahante J.E."/>
            <person name="Garbe J."/>
            <person name="Badalamenti J.P."/>
            <person name="Herman A."/>
            <person name="Mangelson H."/>
            <person name="Liachko I."/>
            <person name="Sullivan S."/>
            <person name="Sone E.D."/>
            <person name="Koren S."/>
            <person name="Silverstein K.A.T."/>
            <person name="Beckman K.B."/>
            <person name="Gohl D.M."/>
        </authorList>
    </citation>
    <scope>NUCLEOTIDE SEQUENCE</scope>
    <source>
        <strain evidence="3">Duluth1</strain>
        <tissue evidence="3">Whole animal</tissue>
    </source>
</reference>
<dbReference type="InterPro" id="IPR031981">
    <property type="entry name" value="MIEAP_C"/>
</dbReference>
<dbReference type="OrthoDB" id="6049771at2759"/>
<reference evidence="3" key="2">
    <citation type="submission" date="2020-11" db="EMBL/GenBank/DDBJ databases">
        <authorList>
            <person name="McCartney M.A."/>
            <person name="Auch B."/>
            <person name="Kono T."/>
            <person name="Mallez S."/>
            <person name="Becker A."/>
            <person name="Gohl D.M."/>
            <person name="Silverstein K.A.T."/>
            <person name="Koren S."/>
            <person name="Bechman K.B."/>
            <person name="Herman A."/>
            <person name="Abrahante J.E."/>
            <person name="Garbe J."/>
        </authorList>
    </citation>
    <scope>NUCLEOTIDE SEQUENCE</scope>
    <source>
        <strain evidence="3">Duluth1</strain>
        <tissue evidence="3">Whole animal</tissue>
    </source>
</reference>
<organism evidence="3 4">
    <name type="scientific">Dreissena polymorpha</name>
    <name type="common">Zebra mussel</name>
    <name type="synonym">Mytilus polymorpha</name>
    <dbReference type="NCBI Taxonomy" id="45954"/>
    <lineage>
        <taxon>Eukaryota</taxon>
        <taxon>Metazoa</taxon>
        <taxon>Spiralia</taxon>
        <taxon>Lophotrochozoa</taxon>
        <taxon>Mollusca</taxon>
        <taxon>Bivalvia</taxon>
        <taxon>Autobranchia</taxon>
        <taxon>Heteroconchia</taxon>
        <taxon>Euheterodonta</taxon>
        <taxon>Imparidentia</taxon>
        <taxon>Neoheterodontei</taxon>
        <taxon>Myida</taxon>
        <taxon>Dreissenoidea</taxon>
        <taxon>Dreissenidae</taxon>
        <taxon>Dreissena</taxon>
    </lineage>
</organism>
<keyword evidence="4" id="KW-1185">Reference proteome</keyword>
<accession>A0A9D4QK99</accession>
<keyword evidence="1" id="KW-0175">Coiled coil</keyword>
<feature type="coiled-coil region" evidence="1">
    <location>
        <begin position="106"/>
        <end position="133"/>
    </location>
</feature>
<dbReference type="Pfam" id="PF16026">
    <property type="entry name" value="MIEAP"/>
    <property type="match status" value="1"/>
</dbReference>
<evidence type="ECO:0000256" key="1">
    <source>
        <dbReference type="SAM" id="Coils"/>
    </source>
</evidence>
<protein>
    <recommendedName>
        <fullName evidence="2">Mitochondria-eating protein C-terminal domain-containing protein</fullName>
    </recommendedName>
</protein>
<sequence>MYLHMEKPIIVRYGEPKTPVKIQDDLETNVSVHNSPRLQTPDKDLVFKYLCRLQDGLKVKPDEATAALKQYRQIQGEIGRLQSTIIRPSRYPRMTSSLYMQEKNFKERTQKIIETKEKEIVELKQKVAQLSLRLSALVGTQVTEPSDTKSDLTDDMKPIRLAEDYRSIYDNEWQEAFEELKVNTEEAKVLVYLGKVTWVAFEFAKDMAEQQIEDLMKKEMEIIRIMSKPSYEEKERRRPIVSDGISPRKFERDETLQLLMNYRRCLARTSVPGVKQIFMTLMTRTPPETGGTITDSVRRYILKTIEYTYLMCIQDPPMHLEWVRFGDTLDREKFKPFSGQGTKVVGTVWPVVLQYQGGPVMSRGVADVVFGDIVVPKATGFTRYTRYN</sequence>
<evidence type="ECO:0000259" key="2">
    <source>
        <dbReference type="Pfam" id="PF16026"/>
    </source>
</evidence>
<name>A0A9D4QK99_DREPO</name>
<proteinExistence type="predicted"/>
<evidence type="ECO:0000313" key="4">
    <source>
        <dbReference type="Proteomes" id="UP000828390"/>
    </source>
</evidence>
<gene>
    <name evidence="3" type="ORF">DPMN_106876</name>
</gene>
<dbReference type="EMBL" id="JAIWYP010000004">
    <property type="protein sequence ID" value="KAH3833565.1"/>
    <property type="molecule type" value="Genomic_DNA"/>
</dbReference>